<dbReference type="EMBL" id="MGDE01000201">
    <property type="protein sequence ID" value="OGL43952.1"/>
    <property type="molecule type" value="Genomic_DNA"/>
</dbReference>
<sequence length="109" mass="13011">MLEPLLQSEKKEKILLFIYTNNESYPREIARVFKFNINAVRNQLLNLEKNGVLYSKLKGKVRLFGINPRYPFKKELEALLEKALKFIPADEKEKFYTRRLRPRRTGKPI</sequence>
<dbReference type="InterPro" id="IPR036390">
    <property type="entry name" value="WH_DNA-bd_sf"/>
</dbReference>
<accession>A0A1F7RQX7</accession>
<reference evidence="1 2" key="1">
    <citation type="journal article" date="2016" name="Nat. Commun.">
        <title>Thousands of microbial genomes shed light on interconnected biogeochemical processes in an aquifer system.</title>
        <authorList>
            <person name="Anantharaman K."/>
            <person name="Brown C.T."/>
            <person name="Hug L.A."/>
            <person name="Sharon I."/>
            <person name="Castelle C.J."/>
            <person name="Probst A.J."/>
            <person name="Thomas B.C."/>
            <person name="Singh A."/>
            <person name="Wilkins M.J."/>
            <person name="Karaoz U."/>
            <person name="Brodie E.L."/>
            <person name="Williams K.H."/>
            <person name="Hubbard S.S."/>
            <person name="Banfield J.F."/>
        </authorList>
    </citation>
    <scope>NUCLEOTIDE SEQUENCE [LARGE SCALE GENOMIC DNA]</scope>
</reference>
<dbReference type="Gene3D" id="1.10.10.10">
    <property type="entry name" value="Winged helix-like DNA-binding domain superfamily/Winged helix DNA-binding domain"/>
    <property type="match status" value="1"/>
</dbReference>
<dbReference type="SUPFAM" id="SSF46785">
    <property type="entry name" value="Winged helix' DNA-binding domain"/>
    <property type="match status" value="1"/>
</dbReference>
<evidence type="ECO:0000313" key="1">
    <source>
        <dbReference type="EMBL" id="OGL43952.1"/>
    </source>
</evidence>
<dbReference type="AlphaFoldDB" id="A0A1F7RQX7"/>
<protein>
    <recommendedName>
        <fullName evidence="3">Helix-turn-helix type 11 domain-containing protein</fullName>
    </recommendedName>
</protein>
<comment type="caution">
    <text evidence="1">The sequence shown here is derived from an EMBL/GenBank/DDBJ whole genome shotgun (WGS) entry which is preliminary data.</text>
</comment>
<evidence type="ECO:0000313" key="2">
    <source>
        <dbReference type="Proteomes" id="UP000178797"/>
    </source>
</evidence>
<organism evidence="1 2">
    <name type="scientific">Candidatus Schekmanbacteria bacterium RBG_16_38_10</name>
    <dbReference type="NCBI Taxonomy" id="1817879"/>
    <lineage>
        <taxon>Bacteria</taxon>
        <taxon>Candidatus Schekmaniibacteriota</taxon>
    </lineage>
</organism>
<gene>
    <name evidence="1" type="ORF">A2W05_08240</name>
</gene>
<name>A0A1F7RQX7_9BACT</name>
<proteinExistence type="predicted"/>
<dbReference type="Proteomes" id="UP000178797">
    <property type="component" value="Unassembled WGS sequence"/>
</dbReference>
<dbReference type="InterPro" id="IPR036388">
    <property type="entry name" value="WH-like_DNA-bd_sf"/>
</dbReference>
<evidence type="ECO:0008006" key="3">
    <source>
        <dbReference type="Google" id="ProtNLM"/>
    </source>
</evidence>